<name>A0A4W6EAZ1_LATCA</name>
<sequence>MPWLIVALMMAALSTEVYTTGSLKSTHYSKDQSILKALRDLSHASMPPSANTGNLRAVEIHLTDGKFLRTGWWIPKVVLPQTMKKRQDHSNDWPTAQHQRHAPQEEKRTSKLVSLEEEVGCPFETSDECQPSQKQDLRGGQSHKILILYTLYNNNIKHIVAV</sequence>
<keyword evidence="4" id="KW-1185">Reference proteome</keyword>
<evidence type="ECO:0000313" key="3">
    <source>
        <dbReference type="Ensembl" id="ENSLCAP00010034420.1"/>
    </source>
</evidence>
<feature type="signal peptide" evidence="2">
    <location>
        <begin position="1"/>
        <end position="19"/>
    </location>
</feature>
<organism evidence="3 4">
    <name type="scientific">Lates calcarifer</name>
    <name type="common">Barramundi</name>
    <name type="synonym">Holocentrus calcarifer</name>
    <dbReference type="NCBI Taxonomy" id="8187"/>
    <lineage>
        <taxon>Eukaryota</taxon>
        <taxon>Metazoa</taxon>
        <taxon>Chordata</taxon>
        <taxon>Craniata</taxon>
        <taxon>Vertebrata</taxon>
        <taxon>Euteleostomi</taxon>
        <taxon>Actinopterygii</taxon>
        <taxon>Neopterygii</taxon>
        <taxon>Teleostei</taxon>
        <taxon>Neoteleostei</taxon>
        <taxon>Acanthomorphata</taxon>
        <taxon>Carangaria</taxon>
        <taxon>Carangaria incertae sedis</taxon>
        <taxon>Centropomidae</taxon>
        <taxon>Lates</taxon>
    </lineage>
</organism>
<reference evidence="3" key="2">
    <citation type="submission" date="2025-08" db="UniProtKB">
        <authorList>
            <consortium name="Ensembl"/>
        </authorList>
    </citation>
    <scope>IDENTIFICATION</scope>
</reference>
<dbReference type="GeneTree" id="ENSGT00940000177304"/>
<dbReference type="Proteomes" id="UP000314980">
    <property type="component" value="Unassembled WGS sequence"/>
</dbReference>
<evidence type="ECO:0000256" key="1">
    <source>
        <dbReference type="SAM" id="MobiDB-lite"/>
    </source>
</evidence>
<proteinExistence type="predicted"/>
<dbReference type="InParanoid" id="A0A4W6EAZ1"/>
<dbReference type="AlphaFoldDB" id="A0A4W6EAZ1"/>
<keyword evidence="2" id="KW-0732">Signal</keyword>
<dbReference type="Ensembl" id="ENSLCAT00010035233.1">
    <property type="protein sequence ID" value="ENSLCAP00010034420.1"/>
    <property type="gene ID" value="ENSLCAG00010016166.1"/>
</dbReference>
<reference evidence="3" key="3">
    <citation type="submission" date="2025-09" db="UniProtKB">
        <authorList>
            <consortium name="Ensembl"/>
        </authorList>
    </citation>
    <scope>IDENTIFICATION</scope>
</reference>
<evidence type="ECO:0000256" key="2">
    <source>
        <dbReference type="SAM" id="SignalP"/>
    </source>
</evidence>
<protein>
    <submittedName>
        <fullName evidence="3">Uncharacterized protein</fullName>
    </submittedName>
</protein>
<evidence type="ECO:0000313" key="4">
    <source>
        <dbReference type="Proteomes" id="UP000314980"/>
    </source>
</evidence>
<feature type="region of interest" description="Disordered" evidence="1">
    <location>
        <begin position="85"/>
        <end position="111"/>
    </location>
</feature>
<feature type="chain" id="PRO_5021208461" evidence="2">
    <location>
        <begin position="20"/>
        <end position="162"/>
    </location>
</feature>
<accession>A0A4W6EAZ1</accession>
<reference evidence="4" key="1">
    <citation type="submission" date="2015-09" db="EMBL/GenBank/DDBJ databases">
        <authorList>
            <person name="Sai Rama Sridatta P."/>
        </authorList>
    </citation>
    <scope>NUCLEOTIDE SEQUENCE [LARGE SCALE GENOMIC DNA]</scope>
</reference>